<comment type="similarity">
    <text evidence="1 6 7">Belongs to the phosphohexose mutase family.</text>
</comment>
<dbReference type="SUPFAM" id="SSF55957">
    <property type="entry name" value="Phosphoglucomutase, C-terminal domain"/>
    <property type="match status" value="1"/>
</dbReference>
<comment type="PTM">
    <text evidence="6">Activated by phosphorylation.</text>
</comment>
<feature type="binding site" evidence="6">
    <location>
        <position position="245"/>
    </location>
    <ligand>
        <name>Mg(2+)</name>
        <dbReference type="ChEBI" id="CHEBI:18420"/>
    </ligand>
</feature>
<dbReference type="RefSeq" id="WP_191392766.1">
    <property type="nucleotide sequence ID" value="NZ_JACSNR010000005.1"/>
</dbReference>
<dbReference type="GO" id="GO:0008966">
    <property type="term" value="F:phosphoglucosamine mutase activity"/>
    <property type="evidence" value="ECO:0007669"/>
    <property type="project" value="UniProtKB-EC"/>
</dbReference>
<dbReference type="InterPro" id="IPR005845">
    <property type="entry name" value="A-D-PHexomutase_a/b/a-II"/>
</dbReference>
<feature type="binding site" evidence="6">
    <location>
        <position position="243"/>
    </location>
    <ligand>
        <name>Mg(2+)</name>
        <dbReference type="ChEBI" id="CHEBI:18420"/>
    </ligand>
</feature>
<evidence type="ECO:0000256" key="8">
    <source>
        <dbReference type="RuleBase" id="RU004327"/>
    </source>
</evidence>
<feature type="active site" description="Phosphoserine intermediate" evidence="6">
    <location>
        <position position="101"/>
    </location>
</feature>
<dbReference type="SUPFAM" id="SSF53738">
    <property type="entry name" value="Phosphoglucomutase, first 3 domains"/>
    <property type="match status" value="3"/>
</dbReference>
<dbReference type="InterPro" id="IPR006352">
    <property type="entry name" value="GlmM_bact"/>
</dbReference>
<evidence type="ECO:0000256" key="3">
    <source>
        <dbReference type="ARBA" id="ARBA00022723"/>
    </source>
</evidence>
<dbReference type="Pfam" id="PF02880">
    <property type="entry name" value="PGM_PMM_III"/>
    <property type="match status" value="1"/>
</dbReference>
<dbReference type="Pfam" id="PF02878">
    <property type="entry name" value="PGM_PMM_I"/>
    <property type="match status" value="1"/>
</dbReference>
<evidence type="ECO:0000259" key="9">
    <source>
        <dbReference type="Pfam" id="PF00408"/>
    </source>
</evidence>
<keyword evidence="14" id="KW-1185">Reference proteome</keyword>
<dbReference type="PROSITE" id="PS00710">
    <property type="entry name" value="PGM_PMM"/>
    <property type="match status" value="1"/>
</dbReference>
<dbReference type="HAMAP" id="MF_01554_B">
    <property type="entry name" value="GlmM_B"/>
    <property type="match status" value="1"/>
</dbReference>
<keyword evidence="4 6" id="KW-0460">Magnesium</keyword>
<dbReference type="PANTHER" id="PTHR42946:SF1">
    <property type="entry name" value="PHOSPHOGLUCOMUTASE (ALPHA-D-GLUCOSE-1,6-BISPHOSPHATE-DEPENDENT)"/>
    <property type="match status" value="1"/>
</dbReference>
<evidence type="ECO:0000259" key="10">
    <source>
        <dbReference type="Pfam" id="PF02878"/>
    </source>
</evidence>
<sequence length="448" mass="48527">MGRIFGTDGIRGVAGVDMTPELALDLGRAAATVVKERGNTHPHFLIGRDTRISGGMLESAIAAGLCSVGADVTLLGVITTPGVAYLARKYQADGAFVISASHNPYEYNGIKLFDAEGYKFPDSYEEEIEELILDDLRMYALVDGQDFGRIRVDNDARTDYVEYLASTAPARAEGIRVLVDCANGAASTTARELFTAIGADFTIINDTPDGININVDCGSTHIEQLCPRVVEGGYDLGIAFDGDADRIIAVDERGEVVDGDMLLAVFACYLISQDKLAQRTVVGTVMSNIGLLKFGEMSDVHIETTKVGDRYVLERMREQGYNLGGEQSGHITFLDYMPTGDAQLCAVQLLGIMAKTGLKLSELAAVMKKYPQVLVNVKASQQVKDFLPENRPVQELIAECEAQLGSRGRVLVRPSGTEPLIRVMLEGEDLDEITGMAQRIAEKIEESL</sequence>
<dbReference type="InterPro" id="IPR005844">
    <property type="entry name" value="A-D-PHexomutase_a/b/a-I"/>
</dbReference>
<keyword evidence="2 6" id="KW-0597">Phosphoprotein</keyword>
<comment type="cofactor">
    <cofactor evidence="6">
        <name>Mg(2+)</name>
        <dbReference type="ChEBI" id="CHEBI:18420"/>
    </cofactor>
    <text evidence="6">Binds 1 Mg(2+) ion per subunit.</text>
</comment>
<dbReference type="PRINTS" id="PR00509">
    <property type="entry name" value="PGMPMM"/>
</dbReference>
<feature type="binding site" description="via phosphate group" evidence="6">
    <location>
        <position position="101"/>
    </location>
    <ligand>
        <name>Mg(2+)</name>
        <dbReference type="ChEBI" id="CHEBI:18420"/>
    </ligand>
</feature>
<comment type="function">
    <text evidence="6 8">Catalyzes the conversion of glucosamine-6-phosphate to glucosamine-1-phosphate.</text>
</comment>
<evidence type="ECO:0000259" key="12">
    <source>
        <dbReference type="Pfam" id="PF02880"/>
    </source>
</evidence>
<dbReference type="InterPro" id="IPR005843">
    <property type="entry name" value="A-D-PHexomutase_C"/>
</dbReference>
<reference evidence="13 14" key="1">
    <citation type="journal article" date="2021" name="Sci. Rep.">
        <title>The distribution of antibiotic resistance genes in chicken gut microbiota commensals.</title>
        <authorList>
            <person name="Juricova H."/>
            <person name="Matiasovicova J."/>
            <person name="Kubasova T."/>
            <person name="Cejkova D."/>
            <person name="Rychlik I."/>
        </authorList>
    </citation>
    <scope>NUCLEOTIDE SEQUENCE [LARGE SCALE GENOMIC DNA]</scope>
    <source>
        <strain evidence="13 14">An564</strain>
    </source>
</reference>
<evidence type="ECO:0000256" key="4">
    <source>
        <dbReference type="ARBA" id="ARBA00022842"/>
    </source>
</evidence>
<feature type="modified residue" description="Phosphoserine" evidence="6">
    <location>
        <position position="101"/>
    </location>
</feature>
<feature type="binding site" evidence="6">
    <location>
        <position position="241"/>
    </location>
    <ligand>
        <name>Mg(2+)</name>
        <dbReference type="ChEBI" id="CHEBI:18420"/>
    </ligand>
</feature>
<dbReference type="PANTHER" id="PTHR42946">
    <property type="entry name" value="PHOSPHOHEXOSE MUTASE"/>
    <property type="match status" value="1"/>
</dbReference>
<gene>
    <name evidence="6" type="primary">glmM</name>
    <name evidence="13" type="ORF">H9X81_06440</name>
</gene>
<accession>A0ABS2GLH1</accession>
<protein>
    <recommendedName>
        <fullName evidence="6 8">Phosphoglucosamine mutase</fullName>
        <ecNumber evidence="6 8">5.4.2.10</ecNumber>
    </recommendedName>
</protein>
<dbReference type="InterPro" id="IPR016066">
    <property type="entry name" value="A-D-PHexomutase_CS"/>
</dbReference>
<dbReference type="InterPro" id="IPR005841">
    <property type="entry name" value="Alpha-D-phosphohexomutase_SF"/>
</dbReference>
<dbReference type="InterPro" id="IPR050060">
    <property type="entry name" value="Phosphoglucosamine_mutase"/>
</dbReference>
<dbReference type="Pfam" id="PF00408">
    <property type="entry name" value="PGM_PMM_IV"/>
    <property type="match status" value="1"/>
</dbReference>
<dbReference type="InterPro" id="IPR036900">
    <property type="entry name" value="A-D-PHexomutase_C_sf"/>
</dbReference>
<feature type="domain" description="Alpha-D-phosphohexomutase alpha/beta/alpha" evidence="12">
    <location>
        <begin position="258"/>
        <end position="370"/>
    </location>
</feature>
<organism evidence="13 14">
    <name type="scientific">Hydrogenoanaerobacterium saccharovorans</name>
    <dbReference type="NCBI Taxonomy" id="474960"/>
    <lineage>
        <taxon>Bacteria</taxon>
        <taxon>Bacillati</taxon>
        <taxon>Bacillota</taxon>
        <taxon>Clostridia</taxon>
        <taxon>Eubacteriales</taxon>
        <taxon>Oscillospiraceae</taxon>
        <taxon>Hydrogenoanaerobacterium</taxon>
    </lineage>
</organism>
<evidence type="ECO:0000313" key="14">
    <source>
        <dbReference type="Proteomes" id="UP000724149"/>
    </source>
</evidence>
<keyword evidence="5 6" id="KW-0413">Isomerase</keyword>
<dbReference type="Pfam" id="PF02879">
    <property type="entry name" value="PGM_PMM_II"/>
    <property type="match status" value="1"/>
</dbReference>
<comment type="caution">
    <text evidence="13">The sequence shown here is derived from an EMBL/GenBank/DDBJ whole genome shotgun (WGS) entry which is preliminary data.</text>
</comment>
<proteinExistence type="inferred from homology"/>
<dbReference type="Gene3D" id="3.30.310.50">
    <property type="entry name" value="Alpha-D-phosphohexomutase, C-terminal domain"/>
    <property type="match status" value="1"/>
</dbReference>
<dbReference type="Gene3D" id="3.40.120.10">
    <property type="entry name" value="Alpha-D-Glucose-1,6-Bisphosphate, subunit A, domain 3"/>
    <property type="match status" value="3"/>
</dbReference>
<dbReference type="EMBL" id="JACSNR010000005">
    <property type="protein sequence ID" value="MBM6923325.1"/>
    <property type="molecule type" value="Genomic_DNA"/>
</dbReference>
<keyword evidence="3 6" id="KW-0479">Metal-binding</keyword>
<dbReference type="Proteomes" id="UP000724149">
    <property type="component" value="Unassembled WGS sequence"/>
</dbReference>
<feature type="domain" description="Alpha-D-phosphohexomutase alpha/beta/alpha" evidence="11">
    <location>
        <begin position="159"/>
        <end position="254"/>
    </location>
</feature>
<feature type="domain" description="Alpha-D-phosphohexomutase C-terminal" evidence="9">
    <location>
        <begin position="374"/>
        <end position="442"/>
    </location>
</feature>
<evidence type="ECO:0000256" key="6">
    <source>
        <dbReference type="HAMAP-Rule" id="MF_01554"/>
    </source>
</evidence>
<dbReference type="InterPro" id="IPR016055">
    <property type="entry name" value="A-D-PHexomutase_a/b/a-I/II/III"/>
</dbReference>
<dbReference type="EC" id="5.4.2.10" evidence="6 8"/>
<dbReference type="CDD" id="cd05802">
    <property type="entry name" value="GlmM"/>
    <property type="match status" value="1"/>
</dbReference>
<comment type="catalytic activity">
    <reaction evidence="6 8">
        <text>alpha-D-glucosamine 1-phosphate = D-glucosamine 6-phosphate</text>
        <dbReference type="Rhea" id="RHEA:23424"/>
        <dbReference type="ChEBI" id="CHEBI:58516"/>
        <dbReference type="ChEBI" id="CHEBI:58725"/>
        <dbReference type="EC" id="5.4.2.10"/>
    </reaction>
</comment>
<dbReference type="InterPro" id="IPR005846">
    <property type="entry name" value="A-D-PHexomutase_a/b/a-III"/>
</dbReference>
<evidence type="ECO:0000256" key="7">
    <source>
        <dbReference type="RuleBase" id="RU004326"/>
    </source>
</evidence>
<evidence type="ECO:0000259" key="11">
    <source>
        <dbReference type="Pfam" id="PF02879"/>
    </source>
</evidence>
<dbReference type="NCBIfam" id="TIGR01455">
    <property type="entry name" value="glmM"/>
    <property type="match status" value="1"/>
</dbReference>
<name>A0ABS2GLH1_9FIRM</name>
<evidence type="ECO:0000256" key="1">
    <source>
        <dbReference type="ARBA" id="ARBA00010231"/>
    </source>
</evidence>
<feature type="domain" description="Alpha-D-phosphohexomutase alpha/beta/alpha" evidence="10">
    <location>
        <begin position="3"/>
        <end position="133"/>
    </location>
</feature>
<evidence type="ECO:0000256" key="5">
    <source>
        <dbReference type="ARBA" id="ARBA00023235"/>
    </source>
</evidence>
<evidence type="ECO:0000256" key="2">
    <source>
        <dbReference type="ARBA" id="ARBA00022553"/>
    </source>
</evidence>
<evidence type="ECO:0000313" key="13">
    <source>
        <dbReference type="EMBL" id="MBM6923325.1"/>
    </source>
</evidence>